<dbReference type="KEGG" id="bbae:FRD01_02485"/>
<sequence>MEIPAEITPEFSAQNLQIHTQSGVAELSYMGSPLIAFSSHQGSRYDSVEERAEAMKLRMSHAFASEATPKFRAKMVDGAYQVVWQKADSDFLITDITRSDVKNWEKVNGNSSEAILANLVADRLNFLLSLEPVPRA</sequence>
<evidence type="ECO:0000313" key="1">
    <source>
        <dbReference type="EMBL" id="QED26144.1"/>
    </source>
</evidence>
<organism evidence="1 2">
    <name type="scientific">Microvenator marinus</name>
    <dbReference type="NCBI Taxonomy" id="2600177"/>
    <lineage>
        <taxon>Bacteria</taxon>
        <taxon>Deltaproteobacteria</taxon>
        <taxon>Bradymonadales</taxon>
        <taxon>Microvenatoraceae</taxon>
        <taxon>Microvenator</taxon>
    </lineage>
</organism>
<reference evidence="1 2" key="1">
    <citation type="submission" date="2019-08" db="EMBL/GenBank/DDBJ databases">
        <authorList>
            <person name="Liang Q."/>
        </authorList>
    </citation>
    <scope>NUCLEOTIDE SEQUENCE [LARGE SCALE GENOMIC DNA]</scope>
    <source>
        <strain evidence="1 2">V1718</strain>
    </source>
</reference>
<protein>
    <submittedName>
        <fullName evidence="1">Uncharacterized protein</fullName>
    </submittedName>
</protein>
<dbReference type="AlphaFoldDB" id="A0A5B8XKQ3"/>
<accession>A0A5B8XKQ3</accession>
<gene>
    <name evidence="1" type="ORF">FRD01_02485</name>
</gene>
<evidence type="ECO:0000313" key="2">
    <source>
        <dbReference type="Proteomes" id="UP000321595"/>
    </source>
</evidence>
<name>A0A5B8XKQ3_9DELT</name>
<dbReference type="EMBL" id="CP042467">
    <property type="protein sequence ID" value="QED26144.1"/>
    <property type="molecule type" value="Genomic_DNA"/>
</dbReference>
<keyword evidence="2" id="KW-1185">Reference proteome</keyword>
<proteinExistence type="predicted"/>
<dbReference type="Proteomes" id="UP000321595">
    <property type="component" value="Chromosome"/>
</dbReference>